<dbReference type="Proteomes" id="UP000000311">
    <property type="component" value="Unassembled WGS sequence"/>
</dbReference>
<gene>
    <name evidence="2" type="ORF">EAG_11930</name>
</gene>
<dbReference type="InParanoid" id="E2A8J1"/>
<keyword evidence="3" id="KW-1185">Reference proteome</keyword>
<dbReference type="GO" id="GO:0016020">
    <property type="term" value="C:membrane"/>
    <property type="evidence" value="ECO:0007669"/>
    <property type="project" value="InterPro"/>
</dbReference>
<feature type="domain" description="Neurotransmitter-gated ion-channel ligand-binding" evidence="1">
    <location>
        <begin position="58"/>
        <end position="99"/>
    </location>
</feature>
<dbReference type="AlphaFoldDB" id="E2A8J1"/>
<protein>
    <submittedName>
        <fullName evidence="2">Neuronal acetylcholine receptor subunit alpha-7</fullName>
    </submittedName>
</protein>
<reference evidence="2 3" key="1">
    <citation type="journal article" date="2010" name="Science">
        <title>Genomic comparison of the ants Camponotus floridanus and Harpegnathos saltator.</title>
        <authorList>
            <person name="Bonasio R."/>
            <person name="Zhang G."/>
            <person name="Ye C."/>
            <person name="Mutti N.S."/>
            <person name="Fang X."/>
            <person name="Qin N."/>
            <person name="Donahue G."/>
            <person name="Yang P."/>
            <person name="Li Q."/>
            <person name="Li C."/>
            <person name="Zhang P."/>
            <person name="Huang Z."/>
            <person name="Berger S.L."/>
            <person name="Reinberg D."/>
            <person name="Wang J."/>
            <person name="Liebig J."/>
        </authorList>
    </citation>
    <scope>NUCLEOTIDE SEQUENCE [LARGE SCALE GENOMIC DNA]</scope>
    <source>
        <strain evidence="3">C129</strain>
    </source>
</reference>
<feature type="domain" description="Neurotransmitter-gated ion-channel ligand-binding" evidence="1">
    <location>
        <begin position="366"/>
        <end position="409"/>
    </location>
</feature>
<name>E2A8J1_CAMFO</name>
<dbReference type="Pfam" id="PF02931">
    <property type="entry name" value="Neur_chan_LBD"/>
    <property type="match status" value="2"/>
</dbReference>
<dbReference type="InterPro" id="IPR006202">
    <property type="entry name" value="Neur_chan_lig-bd"/>
</dbReference>
<proteinExistence type="predicted"/>
<dbReference type="GO" id="GO:0005230">
    <property type="term" value="F:extracellular ligand-gated monoatomic ion channel activity"/>
    <property type="evidence" value="ECO:0007669"/>
    <property type="project" value="InterPro"/>
</dbReference>
<dbReference type="OrthoDB" id="5975154at2759"/>
<evidence type="ECO:0000313" key="2">
    <source>
        <dbReference type="EMBL" id="EFN70261.1"/>
    </source>
</evidence>
<keyword evidence="2" id="KW-0675">Receptor</keyword>
<evidence type="ECO:0000313" key="3">
    <source>
        <dbReference type="Proteomes" id="UP000000311"/>
    </source>
</evidence>
<sequence>MSWYVLQCQLDTVIFVFMETAASRDMSIYLVATIKAATNSDFNLGRNTTIQSLCGRHEKRLLNHLLANYNTLERPVANESEPLEVKFGITLQQIIDVIKSMPMVKPMFLPVCSIGKKSETDEKNQILTTNAWLKLLKIILLFITIPHWSKRHVQNAFVISTLFRRNVDLIMSILRAKDVRKVGKNPESIYHNSKQLTYLFFYSKQLTRISTDTNSKPNALQLSNTGCLQILLTFRKQLSLIAVRIQNFVELQQCFPLTPPCRTTQPATSQFQLRQPMTWHTHVVLNVSNYPMSISDESSYLDSRTNPILGIAVLVSAVSRGVCGSLDRVAVSEDRLGGGLINSCKFIRGQREASGILRLALPWIPENEWTDYNLQWNETEYGGVKDLRITPNKLWKPDILMYNRKAARRLRNSAAIAPLQQKLQSYIQQPPDRCM</sequence>
<evidence type="ECO:0000259" key="1">
    <source>
        <dbReference type="Pfam" id="PF02931"/>
    </source>
</evidence>
<dbReference type="EMBL" id="GL437616">
    <property type="protein sequence ID" value="EFN70261.1"/>
    <property type="molecule type" value="Genomic_DNA"/>
</dbReference>
<accession>E2A8J1</accession>
<organism evidence="3">
    <name type="scientific">Camponotus floridanus</name>
    <name type="common">Florida carpenter ant</name>
    <dbReference type="NCBI Taxonomy" id="104421"/>
    <lineage>
        <taxon>Eukaryota</taxon>
        <taxon>Metazoa</taxon>
        <taxon>Ecdysozoa</taxon>
        <taxon>Arthropoda</taxon>
        <taxon>Hexapoda</taxon>
        <taxon>Insecta</taxon>
        <taxon>Pterygota</taxon>
        <taxon>Neoptera</taxon>
        <taxon>Endopterygota</taxon>
        <taxon>Hymenoptera</taxon>
        <taxon>Apocrita</taxon>
        <taxon>Aculeata</taxon>
        <taxon>Formicoidea</taxon>
        <taxon>Formicidae</taxon>
        <taxon>Formicinae</taxon>
        <taxon>Camponotus</taxon>
    </lineage>
</organism>
<dbReference type="InterPro" id="IPR036734">
    <property type="entry name" value="Neur_chan_lig-bd_sf"/>
</dbReference>
<dbReference type="SUPFAM" id="SSF63712">
    <property type="entry name" value="Nicotinic receptor ligand binding domain-like"/>
    <property type="match status" value="2"/>
</dbReference>
<dbReference type="Gene3D" id="2.70.170.10">
    <property type="entry name" value="Neurotransmitter-gated ion-channel ligand-binding domain"/>
    <property type="match status" value="2"/>
</dbReference>